<dbReference type="InterPro" id="IPR009959">
    <property type="entry name" value="Cyclase_SnoaL-like"/>
</dbReference>
<dbReference type="OrthoDB" id="129343at2"/>
<evidence type="ECO:0000313" key="2">
    <source>
        <dbReference type="Proteomes" id="UP000239504"/>
    </source>
</evidence>
<sequence>MTHDNSETLRRFIETVWNRGDLSNLGDFVGESYEIRHDPGDPWDGKTLTREGFAERVRVSRAPCPDQAFASVDMFDGGDRIAMTWTWRATHLGEIAGFAPTGKTIKMSGATVYFFKDGKICGHWQIADRLSVFRQLSASG</sequence>
<dbReference type="Gene3D" id="3.10.450.50">
    <property type="match status" value="1"/>
</dbReference>
<dbReference type="InterPro" id="IPR032710">
    <property type="entry name" value="NTF2-like_dom_sf"/>
</dbReference>
<evidence type="ECO:0008006" key="3">
    <source>
        <dbReference type="Google" id="ProtNLM"/>
    </source>
</evidence>
<evidence type="ECO:0000313" key="1">
    <source>
        <dbReference type="EMBL" id="PQA88646.1"/>
    </source>
</evidence>
<gene>
    <name evidence="1" type="ORF">CW354_10225</name>
</gene>
<proteinExistence type="predicted"/>
<dbReference type="Proteomes" id="UP000239504">
    <property type="component" value="Unassembled WGS sequence"/>
</dbReference>
<reference evidence="1 2" key="1">
    <citation type="submission" date="2017-12" db="EMBL/GenBank/DDBJ databases">
        <authorList>
            <person name="Hurst M.R.H."/>
        </authorList>
    </citation>
    <scope>NUCLEOTIDE SEQUENCE [LARGE SCALE GENOMIC DNA]</scope>
    <source>
        <strain evidence="1 2">SY-3-19</strain>
    </source>
</reference>
<dbReference type="PANTHER" id="PTHR38436">
    <property type="entry name" value="POLYKETIDE CYCLASE SNOAL-LIKE DOMAIN"/>
    <property type="match status" value="1"/>
</dbReference>
<accession>A0A2S7K823</accession>
<dbReference type="Pfam" id="PF07366">
    <property type="entry name" value="SnoaL"/>
    <property type="match status" value="1"/>
</dbReference>
<keyword evidence="2" id="KW-1185">Reference proteome</keyword>
<dbReference type="EMBL" id="PJCH01000005">
    <property type="protein sequence ID" value="PQA88646.1"/>
    <property type="molecule type" value="Genomic_DNA"/>
</dbReference>
<dbReference type="AlphaFoldDB" id="A0A2S7K823"/>
<dbReference type="GO" id="GO:0030638">
    <property type="term" value="P:polyketide metabolic process"/>
    <property type="evidence" value="ECO:0007669"/>
    <property type="project" value="InterPro"/>
</dbReference>
<dbReference type="PANTHER" id="PTHR38436:SF1">
    <property type="entry name" value="ESTER CYCLASE"/>
    <property type="match status" value="1"/>
</dbReference>
<comment type="caution">
    <text evidence="1">The sequence shown here is derived from an EMBL/GenBank/DDBJ whole genome shotgun (WGS) entry which is preliminary data.</text>
</comment>
<organism evidence="1 2">
    <name type="scientific">Hyphococcus luteus</name>
    <dbReference type="NCBI Taxonomy" id="2058213"/>
    <lineage>
        <taxon>Bacteria</taxon>
        <taxon>Pseudomonadati</taxon>
        <taxon>Pseudomonadota</taxon>
        <taxon>Alphaproteobacteria</taxon>
        <taxon>Parvularculales</taxon>
        <taxon>Parvularculaceae</taxon>
        <taxon>Hyphococcus</taxon>
    </lineage>
</organism>
<dbReference type="RefSeq" id="WP_104829888.1">
    <property type="nucleotide sequence ID" value="NZ_PJCH01000005.1"/>
</dbReference>
<dbReference type="SUPFAM" id="SSF54427">
    <property type="entry name" value="NTF2-like"/>
    <property type="match status" value="1"/>
</dbReference>
<protein>
    <recommendedName>
        <fullName evidence="3">Ester cyclase</fullName>
    </recommendedName>
</protein>
<name>A0A2S7K823_9PROT</name>